<dbReference type="eggNOG" id="COG2226">
    <property type="taxonomic scope" value="Bacteria"/>
</dbReference>
<evidence type="ECO:0000313" key="3">
    <source>
        <dbReference type="Proteomes" id="UP000011744"/>
    </source>
</evidence>
<dbReference type="GO" id="GO:0032259">
    <property type="term" value="P:methylation"/>
    <property type="evidence" value="ECO:0007669"/>
    <property type="project" value="UniProtKB-KW"/>
</dbReference>
<evidence type="ECO:0000313" key="2">
    <source>
        <dbReference type="EMBL" id="EME70544.1"/>
    </source>
</evidence>
<keyword evidence="2" id="KW-0808">Transferase</keyword>
<dbReference type="InterPro" id="IPR013216">
    <property type="entry name" value="Methyltransf_11"/>
</dbReference>
<dbReference type="Pfam" id="PF08241">
    <property type="entry name" value="Methyltransf_11"/>
    <property type="match status" value="1"/>
</dbReference>
<evidence type="ECO:0000259" key="1">
    <source>
        <dbReference type="Pfam" id="PF08241"/>
    </source>
</evidence>
<keyword evidence="2" id="KW-0489">Methyltransferase</keyword>
<gene>
    <name evidence="2" type="ORF">H261_07938</name>
</gene>
<proteinExistence type="predicted"/>
<dbReference type="AlphaFoldDB" id="M3ADG8"/>
<dbReference type="GO" id="GO:0008757">
    <property type="term" value="F:S-adenosylmethionine-dependent methyltransferase activity"/>
    <property type="evidence" value="ECO:0007669"/>
    <property type="project" value="InterPro"/>
</dbReference>
<dbReference type="OrthoDB" id="9808140at2"/>
<dbReference type="CDD" id="cd02440">
    <property type="entry name" value="AdoMet_MTases"/>
    <property type="match status" value="1"/>
</dbReference>
<comment type="caution">
    <text evidence="2">The sequence shown here is derived from an EMBL/GenBank/DDBJ whole genome shotgun (WGS) entry which is preliminary data.</text>
</comment>
<keyword evidence="3" id="KW-1185">Reference proteome</keyword>
<dbReference type="SUPFAM" id="SSF53335">
    <property type="entry name" value="S-adenosyl-L-methionine-dependent methyltransferases"/>
    <property type="match status" value="1"/>
</dbReference>
<dbReference type="InterPro" id="IPR029063">
    <property type="entry name" value="SAM-dependent_MTases_sf"/>
</dbReference>
<name>M3ADG8_9PROT</name>
<dbReference type="EMBL" id="AONQ01000016">
    <property type="protein sequence ID" value="EME70544.1"/>
    <property type="molecule type" value="Genomic_DNA"/>
</dbReference>
<dbReference type="Proteomes" id="UP000011744">
    <property type="component" value="Unassembled WGS sequence"/>
</dbReference>
<dbReference type="RefSeq" id="WP_008616188.1">
    <property type="nucleotide sequence ID" value="NZ_AONQ01000016.1"/>
</dbReference>
<dbReference type="STRING" id="1244869.H261_07938"/>
<accession>M3ADG8</accession>
<reference evidence="2 3" key="1">
    <citation type="journal article" date="2014" name="Genome Announc.">
        <title>Draft Genome Sequence of Magnetospirillum sp. Strain SO-1, a Freshwater Magnetotactic Bacterium Isolated from the Ol'khovka River, Russia.</title>
        <authorList>
            <person name="Grouzdev D.S."/>
            <person name="Dziuba M.V."/>
            <person name="Sukhacheva M.S."/>
            <person name="Mardanov A.V."/>
            <person name="Beletskiy A.V."/>
            <person name="Kuznetsov B.B."/>
            <person name="Skryabin K.G."/>
        </authorList>
    </citation>
    <scope>NUCLEOTIDE SEQUENCE [LARGE SCALE GENOMIC DNA]</scope>
    <source>
        <strain evidence="2 3">SO-1</strain>
    </source>
</reference>
<protein>
    <submittedName>
        <fullName evidence="2">SAM-dependent methyltransferase</fullName>
    </submittedName>
</protein>
<feature type="domain" description="Methyltransferase type 11" evidence="1">
    <location>
        <begin position="33"/>
        <end position="106"/>
    </location>
</feature>
<dbReference type="Gene3D" id="3.40.50.150">
    <property type="entry name" value="Vaccinia Virus protein VP39"/>
    <property type="match status" value="1"/>
</dbReference>
<sequence length="156" mass="17465">MSQIDVLDRDNKVTRRDYVGRVTAHDKAGGRILDVGCGKAHLPYEFTQAVTGVEVASLDISDDDIADSKEEARSDPVVGNGTSRPWPDGRFDFVISINTLHNLMNFDLFKSDRNEREKANLLYWPLTCETVHPPAEWVWFAGQAGYTGDLGFISFE</sequence>
<organism evidence="2 3">
    <name type="scientific">Paramagnetospirillum caucaseum</name>
    <dbReference type="NCBI Taxonomy" id="1244869"/>
    <lineage>
        <taxon>Bacteria</taxon>
        <taxon>Pseudomonadati</taxon>
        <taxon>Pseudomonadota</taxon>
        <taxon>Alphaproteobacteria</taxon>
        <taxon>Rhodospirillales</taxon>
        <taxon>Magnetospirillaceae</taxon>
        <taxon>Paramagnetospirillum</taxon>
    </lineage>
</organism>
<dbReference type="PATRIC" id="fig|1244869.3.peg.1604"/>